<evidence type="ECO:0000313" key="3">
    <source>
        <dbReference type="Proteomes" id="UP000034072"/>
    </source>
</evidence>
<evidence type="ECO:0000256" key="1">
    <source>
        <dbReference type="SAM" id="MobiDB-lite"/>
    </source>
</evidence>
<comment type="caution">
    <text evidence="2">The sequence shown here is derived from an EMBL/GenBank/DDBJ whole genome shotgun (WGS) entry which is preliminary data.</text>
</comment>
<accession>A0A0G0QTY6</accession>
<organism evidence="2 3">
    <name type="scientific">Candidatus Yanofskybacteria bacterium GW2011_GWE2_40_11</name>
    <dbReference type="NCBI Taxonomy" id="1619033"/>
    <lineage>
        <taxon>Bacteria</taxon>
        <taxon>Candidatus Yanofskyibacteriota</taxon>
    </lineage>
</organism>
<gene>
    <name evidence="2" type="ORF">UT75_C0004G0002</name>
</gene>
<name>A0A0G0QTY6_9BACT</name>
<protein>
    <submittedName>
        <fullName evidence="2">Uncharacterized protein</fullName>
    </submittedName>
</protein>
<evidence type="ECO:0000313" key="2">
    <source>
        <dbReference type="EMBL" id="KKR40791.1"/>
    </source>
</evidence>
<feature type="region of interest" description="Disordered" evidence="1">
    <location>
        <begin position="23"/>
        <end position="42"/>
    </location>
</feature>
<dbReference type="Proteomes" id="UP000034072">
    <property type="component" value="Unassembled WGS sequence"/>
</dbReference>
<dbReference type="EMBL" id="LBXZ01000004">
    <property type="protein sequence ID" value="KKR40791.1"/>
    <property type="molecule type" value="Genomic_DNA"/>
</dbReference>
<dbReference type="AlphaFoldDB" id="A0A0G0QTY6"/>
<proteinExistence type="predicted"/>
<reference evidence="2 3" key="1">
    <citation type="journal article" date="2015" name="Nature">
        <title>rRNA introns, odd ribosomes, and small enigmatic genomes across a large radiation of phyla.</title>
        <authorList>
            <person name="Brown C.T."/>
            <person name="Hug L.A."/>
            <person name="Thomas B.C."/>
            <person name="Sharon I."/>
            <person name="Castelle C.J."/>
            <person name="Singh A."/>
            <person name="Wilkins M.J."/>
            <person name="Williams K.H."/>
            <person name="Banfield J.F."/>
        </authorList>
    </citation>
    <scope>NUCLEOTIDE SEQUENCE [LARGE SCALE GENOMIC DNA]</scope>
</reference>
<sequence length="158" mass="16997">MECLTLSPNARARENLGAAGNWQKLGTTRPSVRGPSLPGAAGRAGVHRADVVAERAGQEVIPRAILSDDRHALTRGVVVARVTRVAVGGTSIDAGRFRDGNDDDRDQEHDGEQSTLGHGYLGLLGMGEHRFGRPYLLLRIFHDLQTLEEGSGFFGWSA</sequence>